<accession>A0AAE0AKV7</accession>
<proteinExistence type="predicted"/>
<evidence type="ECO:0000256" key="1">
    <source>
        <dbReference type="SAM" id="MobiDB-lite"/>
    </source>
</evidence>
<reference evidence="2" key="1">
    <citation type="journal article" date="2023" name="Plant J.">
        <title>Genome sequences and population genomics provide insights into the demographic history, inbreeding, and mutation load of two 'living fossil' tree species of Dipteronia.</title>
        <authorList>
            <person name="Feng Y."/>
            <person name="Comes H.P."/>
            <person name="Chen J."/>
            <person name="Zhu S."/>
            <person name="Lu R."/>
            <person name="Zhang X."/>
            <person name="Li P."/>
            <person name="Qiu J."/>
            <person name="Olsen K.M."/>
            <person name="Qiu Y."/>
        </authorList>
    </citation>
    <scope>NUCLEOTIDE SEQUENCE</scope>
    <source>
        <strain evidence="2">NBL</strain>
    </source>
</reference>
<organism evidence="2 3">
    <name type="scientific">Dipteronia sinensis</name>
    <dbReference type="NCBI Taxonomy" id="43782"/>
    <lineage>
        <taxon>Eukaryota</taxon>
        <taxon>Viridiplantae</taxon>
        <taxon>Streptophyta</taxon>
        <taxon>Embryophyta</taxon>
        <taxon>Tracheophyta</taxon>
        <taxon>Spermatophyta</taxon>
        <taxon>Magnoliopsida</taxon>
        <taxon>eudicotyledons</taxon>
        <taxon>Gunneridae</taxon>
        <taxon>Pentapetalae</taxon>
        <taxon>rosids</taxon>
        <taxon>malvids</taxon>
        <taxon>Sapindales</taxon>
        <taxon>Sapindaceae</taxon>
        <taxon>Hippocastanoideae</taxon>
        <taxon>Acereae</taxon>
        <taxon>Dipteronia</taxon>
    </lineage>
</organism>
<comment type="caution">
    <text evidence="2">The sequence shown here is derived from an EMBL/GenBank/DDBJ whole genome shotgun (WGS) entry which is preliminary data.</text>
</comment>
<evidence type="ECO:0000313" key="3">
    <source>
        <dbReference type="Proteomes" id="UP001281410"/>
    </source>
</evidence>
<dbReference type="EMBL" id="JANJYJ010000004">
    <property type="protein sequence ID" value="KAK3219530.1"/>
    <property type="molecule type" value="Genomic_DNA"/>
</dbReference>
<dbReference type="Proteomes" id="UP001281410">
    <property type="component" value="Unassembled WGS sequence"/>
</dbReference>
<evidence type="ECO:0008006" key="4">
    <source>
        <dbReference type="Google" id="ProtNLM"/>
    </source>
</evidence>
<feature type="compositionally biased region" description="Polar residues" evidence="1">
    <location>
        <begin position="178"/>
        <end position="200"/>
    </location>
</feature>
<evidence type="ECO:0000313" key="2">
    <source>
        <dbReference type="EMBL" id="KAK3219530.1"/>
    </source>
</evidence>
<name>A0AAE0AKV7_9ROSI</name>
<feature type="region of interest" description="Disordered" evidence="1">
    <location>
        <begin position="176"/>
        <end position="207"/>
    </location>
</feature>
<sequence length="207" mass="24434">MRVGPHRWSHTYCPVRRYRGMTSNILEYMNNCLWFCKNKIGYFCTDFFKIRTWLESYSGVIFPVGHLSEKTCSCREFQNDLLPYCQALIALRFCKNKIGYFCTDFFKIRTWLESYSGVIFPVGHLSEWNTSEEVHFEVVLPPAWRPQAGRPRKNRVPSADEYGRRTRYYTICKKSGHNKQNCPNPSANHQSNILDLQTDPSPHRCRK</sequence>
<keyword evidence="3" id="KW-1185">Reference proteome</keyword>
<dbReference type="AlphaFoldDB" id="A0AAE0AKV7"/>
<protein>
    <recommendedName>
        <fullName evidence="4">SWIM-type domain-containing protein</fullName>
    </recommendedName>
</protein>
<gene>
    <name evidence="2" type="ORF">Dsin_013500</name>
</gene>